<feature type="transmembrane region" description="Helical" evidence="1">
    <location>
        <begin position="143"/>
        <end position="167"/>
    </location>
</feature>
<evidence type="ECO:0008006" key="4">
    <source>
        <dbReference type="Google" id="ProtNLM"/>
    </source>
</evidence>
<feature type="transmembrane region" description="Helical" evidence="1">
    <location>
        <begin position="179"/>
        <end position="197"/>
    </location>
</feature>
<dbReference type="Pfam" id="PF06197">
    <property type="entry name" value="DUF998"/>
    <property type="match status" value="1"/>
</dbReference>
<name>M3VBN1_GORML</name>
<feature type="transmembrane region" description="Helical" evidence="1">
    <location>
        <begin position="104"/>
        <end position="123"/>
    </location>
</feature>
<keyword evidence="1" id="KW-0812">Transmembrane</keyword>
<keyword evidence="1" id="KW-1133">Transmembrane helix</keyword>
<feature type="transmembrane region" description="Helical" evidence="1">
    <location>
        <begin position="6"/>
        <end position="26"/>
    </location>
</feature>
<comment type="caution">
    <text evidence="2">The sequence shown here is derived from an EMBL/GenBank/DDBJ whole genome shotgun (WGS) entry which is preliminary data.</text>
</comment>
<evidence type="ECO:0000256" key="1">
    <source>
        <dbReference type="SAM" id="Phobius"/>
    </source>
</evidence>
<dbReference type="eggNOG" id="ENOG5032ZJ4">
    <property type="taxonomic scope" value="Bacteria"/>
</dbReference>
<keyword evidence="1" id="KW-0472">Membrane</keyword>
<organism evidence="2 3">
    <name type="scientific">Gordonia malaquae NBRC 108250</name>
    <dbReference type="NCBI Taxonomy" id="1223542"/>
    <lineage>
        <taxon>Bacteria</taxon>
        <taxon>Bacillati</taxon>
        <taxon>Actinomycetota</taxon>
        <taxon>Actinomycetes</taxon>
        <taxon>Mycobacteriales</taxon>
        <taxon>Gordoniaceae</taxon>
        <taxon>Gordonia</taxon>
    </lineage>
</organism>
<dbReference type="STRING" id="410332.SAMN04488550_1304"/>
<protein>
    <recommendedName>
        <fullName evidence="4">DUF998 domain-containing protein</fullName>
    </recommendedName>
</protein>
<sequence length="198" mass="20599">MSTALAVVAAVAFTVRLIIFAALHVVGRSYSPVRHAVSDYAVGPTRGLSTAMTVVTAAGWAALAAAVWTGLPAWSDKGQATALLLVLAAVFAVLPLAPTDLEGAAVTTIGRLHYVLAIAWFAISYSLTGNFSRWMSDTVGGTLASAASVLHVVALVSLVVLVVALVTPLRRRLFGIAERVFIVAISVFYLLVAIGLLL</sequence>
<dbReference type="OrthoDB" id="2221333at2"/>
<accession>M3VBN1</accession>
<dbReference type="InterPro" id="IPR009339">
    <property type="entry name" value="DUF998"/>
</dbReference>
<dbReference type="Proteomes" id="UP000035009">
    <property type="component" value="Unassembled WGS sequence"/>
</dbReference>
<evidence type="ECO:0000313" key="3">
    <source>
        <dbReference type="Proteomes" id="UP000035009"/>
    </source>
</evidence>
<dbReference type="EMBL" id="BAOP01000019">
    <property type="protein sequence ID" value="GAC80553.1"/>
    <property type="molecule type" value="Genomic_DNA"/>
</dbReference>
<dbReference type="RefSeq" id="WP_008379648.1">
    <property type="nucleotide sequence ID" value="NZ_BAOP01000019.1"/>
</dbReference>
<feature type="transmembrane region" description="Helical" evidence="1">
    <location>
        <begin position="80"/>
        <end position="97"/>
    </location>
</feature>
<keyword evidence="3" id="KW-1185">Reference proteome</keyword>
<dbReference type="AlphaFoldDB" id="M3VBN1"/>
<evidence type="ECO:0000313" key="2">
    <source>
        <dbReference type="EMBL" id="GAC80553.1"/>
    </source>
</evidence>
<feature type="transmembrane region" description="Helical" evidence="1">
    <location>
        <begin position="47"/>
        <end position="68"/>
    </location>
</feature>
<reference evidence="2 3" key="1">
    <citation type="submission" date="2013-02" db="EMBL/GenBank/DDBJ databases">
        <title>Whole genome shotgun sequence of Gordonia malaquae NBRC 108250.</title>
        <authorList>
            <person name="Yoshida I."/>
            <person name="Hosoyama A."/>
            <person name="Tsuchikane K."/>
            <person name="Ando Y."/>
            <person name="Baba S."/>
            <person name="Ohji S."/>
            <person name="Hamada M."/>
            <person name="Tamura T."/>
            <person name="Yamazoe A."/>
            <person name="Yamazaki S."/>
            <person name="Fujita N."/>
        </authorList>
    </citation>
    <scope>NUCLEOTIDE SEQUENCE [LARGE SCALE GENOMIC DNA]</scope>
    <source>
        <strain evidence="2 3">NBRC 108250</strain>
    </source>
</reference>
<gene>
    <name evidence="2" type="ORF">GM1_019_00150</name>
</gene>
<proteinExistence type="predicted"/>